<dbReference type="Pfam" id="PF14781">
    <property type="entry name" value="BBS2_N"/>
    <property type="match status" value="1"/>
</dbReference>
<dbReference type="InterPro" id="IPR036322">
    <property type="entry name" value="WD40_repeat_dom_sf"/>
</dbReference>
<evidence type="ECO:0000313" key="3">
    <source>
        <dbReference type="EMBL" id="KAJ8980338.1"/>
    </source>
</evidence>
<feature type="domain" description="Ciliary BBSome complex subunit 2 N-terminal" evidence="1">
    <location>
        <begin position="20"/>
        <end position="125"/>
    </location>
</feature>
<comment type="caution">
    <text evidence="3">The sequence shown here is derived from an EMBL/GenBank/DDBJ whole genome shotgun (WGS) entry which is preliminary data.</text>
</comment>
<reference evidence="3" key="1">
    <citation type="journal article" date="2023" name="Insect Mol. Biol.">
        <title>Genome sequencing provides insights into the evolution of gene families encoding plant cell wall-degrading enzymes in longhorned beetles.</title>
        <authorList>
            <person name="Shin N.R."/>
            <person name="Okamura Y."/>
            <person name="Kirsch R."/>
            <person name="Pauchet Y."/>
        </authorList>
    </citation>
    <scope>NUCLEOTIDE SEQUENCE</scope>
    <source>
        <strain evidence="3">MMC_N1</strain>
    </source>
</reference>
<dbReference type="SUPFAM" id="SSF50978">
    <property type="entry name" value="WD40 repeat-like"/>
    <property type="match status" value="1"/>
</dbReference>
<dbReference type="EMBL" id="JAPWTJ010000266">
    <property type="protein sequence ID" value="KAJ8980338.1"/>
    <property type="molecule type" value="Genomic_DNA"/>
</dbReference>
<dbReference type="Proteomes" id="UP001162164">
    <property type="component" value="Unassembled WGS sequence"/>
</dbReference>
<dbReference type="InterPro" id="IPR029430">
    <property type="entry name" value="BBS2_N"/>
</dbReference>
<organism evidence="3 4">
    <name type="scientific">Molorchus minor</name>
    <dbReference type="NCBI Taxonomy" id="1323400"/>
    <lineage>
        <taxon>Eukaryota</taxon>
        <taxon>Metazoa</taxon>
        <taxon>Ecdysozoa</taxon>
        <taxon>Arthropoda</taxon>
        <taxon>Hexapoda</taxon>
        <taxon>Insecta</taxon>
        <taxon>Pterygota</taxon>
        <taxon>Neoptera</taxon>
        <taxon>Endopterygota</taxon>
        <taxon>Coleoptera</taxon>
        <taxon>Polyphaga</taxon>
        <taxon>Cucujiformia</taxon>
        <taxon>Chrysomeloidea</taxon>
        <taxon>Cerambycidae</taxon>
        <taxon>Lamiinae</taxon>
        <taxon>Monochamini</taxon>
        <taxon>Molorchus</taxon>
    </lineage>
</organism>
<dbReference type="InterPro" id="IPR016616">
    <property type="entry name" value="Bardet-Biedl_syndrome_2_prot"/>
</dbReference>
<proteinExistence type="predicted"/>
<feature type="domain" description="Ciliary BBSome complex subunit 2 middle region" evidence="2">
    <location>
        <begin position="164"/>
        <end position="271"/>
    </location>
</feature>
<dbReference type="Pfam" id="PF14783">
    <property type="entry name" value="BBS2_Mid"/>
    <property type="match status" value="1"/>
</dbReference>
<gene>
    <name evidence="3" type="ORF">NQ317_008046</name>
</gene>
<dbReference type="PANTHER" id="PTHR32465:SF0">
    <property type="entry name" value="BARDET-BIEDL SYNDROME 2 PROTEIN"/>
    <property type="match status" value="1"/>
</dbReference>
<evidence type="ECO:0000313" key="4">
    <source>
        <dbReference type="Proteomes" id="UP001162164"/>
    </source>
</evidence>
<evidence type="ECO:0000259" key="1">
    <source>
        <dbReference type="Pfam" id="PF14781"/>
    </source>
</evidence>
<sequence length="339" mass="37243">MLQPTFTLELNYKIVPGLVTLGKYDGTHPSITAATSTDKVLIHSPHKKNVSTSGRMIWSETNREIATLNINHSITCLATGILNPKDGKDVLVIGINTHILVYNVHDNKDIFYKECQDGAKSLAIGTFNGSELPLVMVGGNSSVHGFDTSGREIFWTAFGEVITSLVLMDFTKSGLNELIVASEDFNIRIFKGNQVLATLVETEMVTNLIPLPEHRLAYSVSNGTVGAYEQEKRLWRIKSKNVANALHPYDLVGQSKVQLVTGWSHGKIDCRSVETGEVYFKESMNSCVAGIVEGDYRSTGRADVICVSCEGEVELGVKTEHKRSSSRIFDSKAFKGRIS</sequence>
<accession>A0ABQ9JQR5</accession>
<keyword evidence="4" id="KW-1185">Reference proteome</keyword>
<name>A0ABQ9JQR5_9CUCU</name>
<protein>
    <submittedName>
        <fullName evidence="3">Uncharacterized protein</fullName>
    </submittedName>
</protein>
<evidence type="ECO:0000259" key="2">
    <source>
        <dbReference type="Pfam" id="PF14783"/>
    </source>
</evidence>
<dbReference type="PANTHER" id="PTHR32465">
    <property type="entry name" value="BARDET-BIEDL SYNDROME 2 PROTEIN"/>
    <property type="match status" value="1"/>
</dbReference>
<dbReference type="InterPro" id="IPR029429">
    <property type="entry name" value="BBS2_Mid"/>
</dbReference>